<keyword evidence="4" id="KW-1185">Reference proteome</keyword>
<dbReference type="Proteomes" id="UP000886523">
    <property type="component" value="Unassembled WGS sequence"/>
</dbReference>
<keyword evidence="2" id="KW-0472">Membrane</keyword>
<protein>
    <submittedName>
        <fullName evidence="3">Uncharacterized protein</fullName>
    </submittedName>
</protein>
<feature type="region of interest" description="Disordered" evidence="1">
    <location>
        <begin position="1"/>
        <end position="80"/>
    </location>
</feature>
<evidence type="ECO:0000256" key="2">
    <source>
        <dbReference type="SAM" id="Phobius"/>
    </source>
</evidence>
<accession>A0A9P6DP03</accession>
<keyword evidence="2" id="KW-0812">Transmembrane</keyword>
<feature type="compositionally biased region" description="Basic and acidic residues" evidence="1">
    <location>
        <begin position="338"/>
        <end position="353"/>
    </location>
</feature>
<dbReference type="AlphaFoldDB" id="A0A9P6DP03"/>
<organism evidence="3 4">
    <name type="scientific">Hydnum rufescens UP504</name>
    <dbReference type="NCBI Taxonomy" id="1448309"/>
    <lineage>
        <taxon>Eukaryota</taxon>
        <taxon>Fungi</taxon>
        <taxon>Dikarya</taxon>
        <taxon>Basidiomycota</taxon>
        <taxon>Agaricomycotina</taxon>
        <taxon>Agaricomycetes</taxon>
        <taxon>Cantharellales</taxon>
        <taxon>Hydnaceae</taxon>
        <taxon>Hydnum</taxon>
    </lineage>
</organism>
<reference evidence="3" key="1">
    <citation type="journal article" date="2020" name="Nat. Commun.">
        <title>Large-scale genome sequencing of mycorrhizal fungi provides insights into the early evolution of symbiotic traits.</title>
        <authorList>
            <person name="Miyauchi S."/>
            <person name="Kiss E."/>
            <person name="Kuo A."/>
            <person name="Drula E."/>
            <person name="Kohler A."/>
            <person name="Sanchez-Garcia M."/>
            <person name="Morin E."/>
            <person name="Andreopoulos B."/>
            <person name="Barry K.W."/>
            <person name="Bonito G."/>
            <person name="Buee M."/>
            <person name="Carver A."/>
            <person name="Chen C."/>
            <person name="Cichocki N."/>
            <person name="Clum A."/>
            <person name="Culley D."/>
            <person name="Crous P.W."/>
            <person name="Fauchery L."/>
            <person name="Girlanda M."/>
            <person name="Hayes R.D."/>
            <person name="Keri Z."/>
            <person name="LaButti K."/>
            <person name="Lipzen A."/>
            <person name="Lombard V."/>
            <person name="Magnuson J."/>
            <person name="Maillard F."/>
            <person name="Murat C."/>
            <person name="Nolan M."/>
            <person name="Ohm R.A."/>
            <person name="Pangilinan J."/>
            <person name="Pereira M.F."/>
            <person name="Perotto S."/>
            <person name="Peter M."/>
            <person name="Pfister S."/>
            <person name="Riley R."/>
            <person name="Sitrit Y."/>
            <person name="Stielow J.B."/>
            <person name="Szollosi G."/>
            <person name="Zifcakova L."/>
            <person name="Stursova M."/>
            <person name="Spatafora J.W."/>
            <person name="Tedersoo L."/>
            <person name="Vaario L.M."/>
            <person name="Yamada A."/>
            <person name="Yan M."/>
            <person name="Wang P."/>
            <person name="Xu J."/>
            <person name="Bruns T."/>
            <person name="Baldrian P."/>
            <person name="Vilgalys R."/>
            <person name="Dunand C."/>
            <person name="Henrissat B."/>
            <person name="Grigoriev I.V."/>
            <person name="Hibbett D."/>
            <person name="Nagy L.G."/>
            <person name="Martin F.M."/>
        </authorList>
    </citation>
    <scope>NUCLEOTIDE SEQUENCE</scope>
    <source>
        <strain evidence="3">UP504</strain>
    </source>
</reference>
<comment type="caution">
    <text evidence="3">The sequence shown here is derived from an EMBL/GenBank/DDBJ whole genome shotgun (WGS) entry which is preliminary data.</text>
</comment>
<feature type="compositionally biased region" description="Low complexity" evidence="1">
    <location>
        <begin position="230"/>
        <end position="244"/>
    </location>
</feature>
<feature type="transmembrane region" description="Helical" evidence="2">
    <location>
        <begin position="525"/>
        <end position="544"/>
    </location>
</feature>
<evidence type="ECO:0000313" key="3">
    <source>
        <dbReference type="EMBL" id="KAF9505779.1"/>
    </source>
</evidence>
<dbReference type="EMBL" id="MU129137">
    <property type="protein sequence ID" value="KAF9505779.1"/>
    <property type="molecule type" value="Genomic_DNA"/>
</dbReference>
<sequence>MDHVQEPFIASKSVEPVPPRLRLTRNKNNMSLLTEDAQSHSSSSPPPQRDTVHASNGLAHSSSSSSTRSQRNATKAFSLAHGPSIIDSPAARLRALTDRVMNGSDLDTDRPKYPYRRAPTLSGELESDVESMVEHSLANLSHPRPRRVSLTTTEISPAHKEGIVKILSTSNEETDRVHTPRPRDDITARRIKPQYQSINVLRSMLESSGADIESLEDTPAHERTVTVVRPPTLSPSDSPLSKPPNITRAFGQSHEPDVTAKSLSDTVTGGDPQSRIASSSTMPKTPAPPGAWVTTPASGSPRKGILKVRFDKTSVAGQNGLDNTVGDEEDPTSRGSPKFRDLPSRTVPPRELDGGAPPSPRPNSVPTEKHDGSSGQSPTVLLKKRRRRLKMVDEFGNELEQRSFIEPVESKIGVEDDSPATLEELRGLRAIAQAIPQLAREFNEESMSTMAPTRMTSSTDQLKNTASITDLKDLSRIARAERAKLQRQLQLVRSGEDALNTEVARLRSTVQASYGNLNSDMPRRWPRLVWIILIIEVFLFWIVLRITSSRAEYLFFTTYYDPFFPALSGPYLPPPSVDVHETFPLTLSGFHPPFRLWWASAFVRVLRDILSPFFTLFSGSNESEFSLPSYPWVPC</sequence>
<gene>
    <name evidence="3" type="ORF">BS47DRAFT_496396</name>
</gene>
<feature type="region of interest" description="Disordered" evidence="1">
    <location>
        <begin position="211"/>
        <end position="385"/>
    </location>
</feature>
<evidence type="ECO:0000313" key="4">
    <source>
        <dbReference type="Proteomes" id="UP000886523"/>
    </source>
</evidence>
<evidence type="ECO:0000256" key="1">
    <source>
        <dbReference type="SAM" id="MobiDB-lite"/>
    </source>
</evidence>
<keyword evidence="2" id="KW-1133">Transmembrane helix</keyword>
<dbReference type="OrthoDB" id="3230534at2759"/>
<proteinExistence type="predicted"/>
<name>A0A9P6DP03_9AGAM</name>